<dbReference type="Proteomes" id="UP000192418">
    <property type="component" value="Unassembled WGS sequence"/>
</dbReference>
<dbReference type="STRING" id="1121400.SAMN02746065_13422"/>
<keyword evidence="6 7" id="KW-0472">Membrane</keyword>
<feature type="transmembrane region" description="Helical" evidence="7">
    <location>
        <begin position="24"/>
        <end position="43"/>
    </location>
</feature>
<feature type="domain" description="Mce/MlaD" evidence="8">
    <location>
        <begin position="303"/>
        <end position="394"/>
    </location>
</feature>
<feature type="domain" description="Mce/MlaD" evidence="8">
    <location>
        <begin position="167"/>
        <end position="252"/>
    </location>
</feature>
<dbReference type="AlphaFoldDB" id="A0A1W2EKU6"/>
<dbReference type="OrthoDB" id="9806984at2"/>
<evidence type="ECO:0000256" key="4">
    <source>
        <dbReference type="ARBA" id="ARBA00022692"/>
    </source>
</evidence>
<evidence type="ECO:0000256" key="7">
    <source>
        <dbReference type="SAM" id="Phobius"/>
    </source>
</evidence>
<dbReference type="Pfam" id="PF02470">
    <property type="entry name" value="MlaD"/>
    <property type="match status" value="3"/>
</dbReference>
<keyword evidence="2" id="KW-1003">Cell membrane</keyword>
<dbReference type="InterPro" id="IPR051800">
    <property type="entry name" value="PqiA-PqiB_transport"/>
</dbReference>
<dbReference type="EMBL" id="FWXY01000034">
    <property type="protein sequence ID" value="SMD10317.1"/>
    <property type="molecule type" value="Genomic_DNA"/>
</dbReference>
<feature type="domain" description="Mce/MlaD" evidence="8">
    <location>
        <begin position="50"/>
        <end position="140"/>
    </location>
</feature>
<evidence type="ECO:0000256" key="5">
    <source>
        <dbReference type="ARBA" id="ARBA00022989"/>
    </source>
</evidence>
<dbReference type="GO" id="GO:0005886">
    <property type="term" value="C:plasma membrane"/>
    <property type="evidence" value="ECO:0007669"/>
    <property type="project" value="UniProtKB-SubCell"/>
</dbReference>
<protein>
    <submittedName>
        <fullName evidence="9">Paraquat-inducible protein B</fullName>
    </submittedName>
</protein>
<gene>
    <name evidence="9" type="ORF">SAMN02746065_13422</name>
</gene>
<evidence type="ECO:0000256" key="1">
    <source>
        <dbReference type="ARBA" id="ARBA00004533"/>
    </source>
</evidence>
<name>A0A1W2EKU6_9BACT</name>
<evidence type="ECO:0000313" key="10">
    <source>
        <dbReference type="Proteomes" id="UP000192418"/>
    </source>
</evidence>
<keyword evidence="4 7" id="KW-0812">Transmembrane</keyword>
<dbReference type="PANTHER" id="PTHR30462:SF0">
    <property type="entry name" value="INTERMEMBRANE TRANSPORT PROTEIN YEBT"/>
    <property type="match status" value="1"/>
</dbReference>
<keyword evidence="3" id="KW-0997">Cell inner membrane</keyword>
<dbReference type="InterPro" id="IPR003399">
    <property type="entry name" value="Mce/MlaD"/>
</dbReference>
<dbReference type="PANTHER" id="PTHR30462">
    <property type="entry name" value="INTERMEMBRANE TRANSPORT PROTEIN PQIB-RELATED"/>
    <property type="match status" value="1"/>
</dbReference>
<evidence type="ECO:0000256" key="3">
    <source>
        <dbReference type="ARBA" id="ARBA00022519"/>
    </source>
</evidence>
<evidence type="ECO:0000256" key="6">
    <source>
        <dbReference type="ARBA" id="ARBA00023136"/>
    </source>
</evidence>
<keyword evidence="10" id="KW-1185">Reference proteome</keyword>
<evidence type="ECO:0000256" key="2">
    <source>
        <dbReference type="ARBA" id="ARBA00022475"/>
    </source>
</evidence>
<evidence type="ECO:0000313" key="9">
    <source>
        <dbReference type="EMBL" id="SMD10317.1"/>
    </source>
</evidence>
<comment type="subcellular location">
    <subcellularLocation>
        <location evidence="1">Cell inner membrane</location>
    </subcellularLocation>
</comment>
<dbReference type="RefSeq" id="WP_084071631.1">
    <property type="nucleotide sequence ID" value="NZ_FWXY01000034.1"/>
</dbReference>
<organism evidence="9 10">
    <name type="scientific">Desulfocicer vacuolatum DSM 3385</name>
    <dbReference type="NCBI Taxonomy" id="1121400"/>
    <lineage>
        <taxon>Bacteria</taxon>
        <taxon>Pseudomonadati</taxon>
        <taxon>Thermodesulfobacteriota</taxon>
        <taxon>Desulfobacteria</taxon>
        <taxon>Desulfobacterales</taxon>
        <taxon>Desulfobacteraceae</taxon>
        <taxon>Desulfocicer</taxon>
    </lineage>
</organism>
<keyword evidence="5 7" id="KW-1133">Transmembrane helix</keyword>
<accession>A0A1W2EKU6</accession>
<sequence length="545" mass="60689">MNEQSITPPDTSIPEPLIRKKNHFSMIWILPLIAAVIGGWLVYKSIWEKGPVISIIFDNAEGLEAGKTKIKYKNVVIGQVESIKLDADLGHVIVMAQMDKDTESYLTEKTRFWVVRARLKAGQISGLGTLFAGAYIAVDPVHNGMPSSTFKGLDTPPVVTMNKPGGHFILKAERLGSLDIGSPVFYRQIQVGQVEGYLMDDDGKHLSIKIFIDAPHHRYIKKNTRFWNASGLDVSINANGLTIDTQSMVSLIIGGIAFDNLMDSRNNPVAENNDIFTLFDSHGDAMKKDIMKKYQWLLVFKGSVRGLTKGAPVEFRGIHVGEVLDIDTVFKLNSGEILISVLIETQLHQFLPDNTTFDDAKMKKLFNTLVAKGFRAQLKPGNILTGQLFVNLDFHPREPEQKIIWEGKTPQLPTIPATLEEAFAVFNKLLNRMGKIPFEEMAHDLRMVVKNLNRTVKQGDIVLKQINRTVTPELGLTLKQVQTTLKQAKKSLAAVEHLVGSDSALNQDARNALNELAAAAQSMRMLTDYLERHPDALIYGKGDKK</sequence>
<proteinExistence type="predicted"/>
<evidence type="ECO:0000259" key="8">
    <source>
        <dbReference type="Pfam" id="PF02470"/>
    </source>
</evidence>
<reference evidence="9 10" key="1">
    <citation type="submission" date="2017-04" db="EMBL/GenBank/DDBJ databases">
        <authorList>
            <person name="Afonso C.L."/>
            <person name="Miller P.J."/>
            <person name="Scott M.A."/>
            <person name="Spackman E."/>
            <person name="Goraichik I."/>
            <person name="Dimitrov K.M."/>
            <person name="Suarez D.L."/>
            <person name="Swayne D.E."/>
        </authorList>
    </citation>
    <scope>NUCLEOTIDE SEQUENCE [LARGE SCALE GENOMIC DNA]</scope>
    <source>
        <strain evidence="9 10">DSM 3385</strain>
    </source>
</reference>